<dbReference type="GO" id="GO:0046983">
    <property type="term" value="F:protein dimerization activity"/>
    <property type="evidence" value="ECO:0007669"/>
    <property type="project" value="InterPro"/>
</dbReference>
<dbReference type="Pfam" id="PF14214">
    <property type="entry name" value="Helitron_like_N"/>
    <property type="match status" value="1"/>
</dbReference>
<evidence type="ECO:0000256" key="1">
    <source>
        <dbReference type="SAM" id="MobiDB-lite"/>
    </source>
</evidence>
<dbReference type="EMBL" id="AJIL01000024">
    <property type="protein sequence ID" value="KNF02280.1"/>
    <property type="molecule type" value="Genomic_DNA"/>
</dbReference>
<dbReference type="SUPFAM" id="SSF53098">
    <property type="entry name" value="Ribonuclease H-like"/>
    <property type="match status" value="1"/>
</dbReference>
<evidence type="ECO:0000313" key="4">
    <source>
        <dbReference type="EMBL" id="KNF02280.1"/>
    </source>
</evidence>
<dbReference type="Proteomes" id="UP000054564">
    <property type="component" value="Unassembled WGS sequence"/>
</dbReference>
<evidence type="ECO:0000313" key="5">
    <source>
        <dbReference type="Proteomes" id="UP000054564"/>
    </source>
</evidence>
<reference evidence="5" key="1">
    <citation type="submission" date="2014-03" db="EMBL/GenBank/DDBJ databases">
        <title>The Genome Sequence of Puccinia striiformis f. sp. tritici PST-78.</title>
        <authorList>
            <consortium name="The Broad Institute Genome Sequencing Platform"/>
            <person name="Cuomo C."/>
            <person name="Hulbert S."/>
            <person name="Chen X."/>
            <person name="Walker B."/>
            <person name="Young S.K."/>
            <person name="Zeng Q."/>
            <person name="Gargeya S."/>
            <person name="Fitzgerald M."/>
            <person name="Haas B."/>
            <person name="Abouelleil A."/>
            <person name="Alvarado L."/>
            <person name="Arachchi H.M."/>
            <person name="Berlin A.M."/>
            <person name="Chapman S.B."/>
            <person name="Goldberg J."/>
            <person name="Griggs A."/>
            <person name="Gujja S."/>
            <person name="Hansen M."/>
            <person name="Howarth C."/>
            <person name="Imamovic A."/>
            <person name="Larimer J."/>
            <person name="McCowan C."/>
            <person name="Montmayeur A."/>
            <person name="Murphy C."/>
            <person name="Neiman D."/>
            <person name="Pearson M."/>
            <person name="Priest M."/>
            <person name="Roberts A."/>
            <person name="Saif S."/>
            <person name="Shea T."/>
            <person name="Sisk P."/>
            <person name="Sykes S."/>
            <person name="Wortman J."/>
            <person name="Nusbaum C."/>
            <person name="Birren B."/>
        </authorList>
    </citation>
    <scope>NUCLEOTIDE SEQUENCE [LARGE SCALE GENOMIC DNA]</scope>
    <source>
        <strain evidence="5">race PST-78</strain>
    </source>
</reference>
<proteinExistence type="predicted"/>
<accession>A0A0L0VTC7</accession>
<comment type="caution">
    <text evidence="4">The sequence shown here is derived from an EMBL/GenBank/DDBJ whole genome shotgun (WGS) entry which is preliminary data.</text>
</comment>
<keyword evidence="5" id="KW-1185">Reference proteome</keyword>
<organism evidence="4 5">
    <name type="scientific">Puccinia striiformis f. sp. tritici PST-78</name>
    <dbReference type="NCBI Taxonomy" id="1165861"/>
    <lineage>
        <taxon>Eukaryota</taxon>
        <taxon>Fungi</taxon>
        <taxon>Dikarya</taxon>
        <taxon>Basidiomycota</taxon>
        <taxon>Pucciniomycotina</taxon>
        <taxon>Pucciniomycetes</taxon>
        <taxon>Pucciniales</taxon>
        <taxon>Pucciniaceae</taxon>
        <taxon>Puccinia</taxon>
    </lineage>
</organism>
<dbReference type="PANTHER" id="PTHR45786:SF74">
    <property type="entry name" value="ATP-DEPENDENT DNA HELICASE"/>
    <property type="match status" value="1"/>
</dbReference>
<protein>
    <recommendedName>
        <fullName evidence="6">Helitron helicase-like domain-containing protein</fullName>
    </recommendedName>
</protein>
<dbReference type="InterPro" id="IPR025476">
    <property type="entry name" value="Helitron_helicase-like"/>
</dbReference>
<name>A0A0L0VTC7_9BASI</name>
<dbReference type="PANTHER" id="PTHR45786">
    <property type="entry name" value="DNA BINDING PROTEIN-LIKE"/>
    <property type="match status" value="1"/>
</dbReference>
<dbReference type="Pfam" id="PF05699">
    <property type="entry name" value="Dimer_Tnp_hAT"/>
    <property type="match status" value="1"/>
</dbReference>
<dbReference type="InterPro" id="IPR012337">
    <property type="entry name" value="RNaseH-like_sf"/>
</dbReference>
<evidence type="ECO:0000259" key="2">
    <source>
        <dbReference type="Pfam" id="PF05699"/>
    </source>
</evidence>
<feature type="domain" description="Helitron helicase-like" evidence="3">
    <location>
        <begin position="413"/>
        <end position="527"/>
    </location>
</feature>
<feature type="domain" description="HAT C-terminal dimerisation" evidence="2">
    <location>
        <begin position="27"/>
        <end position="85"/>
    </location>
</feature>
<evidence type="ECO:0000259" key="3">
    <source>
        <dbReference type="Pfam" id="PF14214"/>
    </source>
</evidence>
<sequence length="840" mass="96661">MTIFLPPFNDIFIKTGFRHLQPTPNDEITTYLQMPEPRFDKDIIEWWKENRHVLPTLSMIAKDYLTSSAASEHVFSQSGNLVSVKRALVDIPTSWNDLPEIDLGHIPEQIDERLSQAGFGNPQGENVDEDGDIDLNQFRQNTENHTSRNHPQEHTNRPLAWGWTEPPEFRPYTMRAPRSNFAFTSLGLNSATRAALNNQGQGIYTFKVKGTIHHNIGSFYPLSQEVPKFLQLYIYDTANEFENRRVHGQDLSPQLMQRIQSILHRSNPLIQQFERVASEITPNRSIRLTDNATNVDQRVYNLPTGDQIAAIWVEGNDPSTTETRDVIIKYYDGSLSRISELDQKYDPLHYVLLHPNGELGWSPALKEEMELATPMNYYAYRLAFCHEDCSLLHWAGRLFQQYCVDQYGKIETERIVLPTSFIGGPRDMKERSQDAMALVQTMGKPNLFITITCNPEWTEIRNNLLPGQSAQERPDMVTRVFNARLKKIRDEIYKDALPNDGIYGKTVGQTHVIDFQKRGLPHAHILVILESRYIPRTTEDIDQIVRAEIPNQTTEPYLCQAVSRHMIHGPCGPYNTNAPCMGVTSDIQHLPAKYQFHINVEICAEISAVKYLYKYVYKGHDKVVLDLGEDIDEVNNEQLEDVIERGAEAKTMLTGYFERNRIDPNARRLKYAEFPQHYTWHPKTKEWKSRQRGCSIGRIYAVYPSDPERWYLRLLLNHVTGATPSENLRTFHGRIYDSFRSATLARGLLDNNHYLEATMAEADESMMPSYLRKLFGILLATCQPSDPLRLWNFSYRYMTEDWIHQGCQDDALMTNQIIEVINPILLQDGLDSATCGSIIS</sequence>
<dbReference type="InterPro" id="IPR008906">
    <property type="entry name" value="HATC_C_dom"/>
</dbReference>
<dbReference type="STRING" id="1165861.A0A0L0VTC7"/>
<feature type="region of interest" description="Disordered" evidence="1">
    <location>
        <begin position="143"/>
        <end position="162"/>
    </location>
</feature>
<dbReference type="AlphaFoldDB" id="A0A0L0VTC7"/>
<gene>
    <name evidence="4" type="ORF">PSTG_04488</name>
</gene>
<evidence type="ECO:0008006" key="6">
    <source>
        <dbReference type="Google" id="ProtNLM"/>
    </source>
</evidence>